<feature type="domain" description="Metallo-beta-lactamase" evidence="1">
    <location>
        <begin position="13"/>
        <end position="191"/>
    </location>
</feature>
<dbReference type="InterPro" id="IPR036866">
    <property type="entry name" value="RibonucZ/Hydroxyglut_hydro"/>
</dbReference>
<name>A0A6A8M9H1_9FIRM</name>
<sequence>MSIGIVSIGSSSSGNSYIVSDGKTRLLLDVGLSGKRIREGLAARSLSPGDIRGILVTHEHVDHVKSIRMMARECGDARVYTSRGTAGGCPNFEYVSKDRLALVSSQEVFNIGSIQVKAFSLSHDAAEPLSYSFKSGGRQLTVVTDTGVVTDEIFQEIRTADVLVLEANHEVNLLEMGPYPYSVKRRILGDHGHLSNETAGRTLSSMLEERGGREMPKILLAHLSSQNNTPLQAKMTVCDVLNDNSFAEDRDYLMGIAGKDRISGPVQA</sequence>
<evidence type="ECO:0000313" key="2">
    <source>
        <dbReference type="EMBL" id="MST68869.1"/>
    </source>
</evidence>
<keyword evidence="2" id="KW-0378">Hydrolase</keyword>
<dbReference type="InterPro" id="IPR052533">
    <property type="entry name" value="WalJ/YycJ-like"/>
</dbReference>
<dbReference type="PANTHER" id="PTHR47619">
    <property type="entry name" value="METALLO-HYDROLASE YYCJ-RELATED"/>
    <property type="match status" value="1"/>
</dbReference>
<dbReference type="Pfam" id="PF12706">
    <property type="entry name" value="Lactamase_B_2"/>
    <property type="match status" value="1"/>
</dbReference>
<dbReference type="RefSeq" id="WP_154572336.1">
    <property type="nucleotide sequence ID" value="NZ_JAQXPA010000051.1"/>
</dbReference>
<organism evidence="2">
    <name type="scientific">Baileyella intestinalis</name>
    <dbReference type="NCBI Taxonomy" id="2606709"/>
    <lineage>
        <taxon>Bacteria</taxon>
        <taxon>Bacillati</taxon>
        <taxon>Bacillota</taxon>
        <taxon>Clostridia</taxon>
        <taxon>Peptostreptococcales</taxon>
        <taxon>Anaerovoracaceae</taxon>
        <taxon>Baileyella</taxon>
    </lineage>
</organism>
<dbReference type="GO" id="GO:0016787">
    <property type="term" value="F:hydrolase activity"/>
    <property type="evidence" value="ECO:0007669"/>
    <property type="project" value="UniProtKB-KW"/>
</dbReference>
<protein>
    <submittedName>
        <fullName evidence="2">MBL fold metallo-hydrolase</fullName>
    </submittedName>
</protein>
<dbReference type="Gene3D" id="3.60.15.10">
    <property type="entry name" value="Ribonuclease Z/Hydroxyacylglutathione hydrolase-like"/>
    <property type="match status" value="1"/>
</dbReference>
<dbReference type="SUPFAM" id="SSF56281">
    <property type="entry name" value="Metallo-hydrolase/oxidoreductase"/>
    <property type="match status" value="1"/>
</dbReference>
<proteinExistence type="predicted"/>
<comment type="caution">
    <text evidence="2">The sequence shown here is derived from an EMBL/GenBank/DDBJ whole genome shotgun (WGS) entry which is preliminary data.</text>
</comment>
<accession>A0A6A8M9H1</accession>
<dbReference type="EMBL" id="VUNB01000003">
    <property type="protein sequence ID" value="MST68869.1"/>
    <property type="molecule type" value="Genomic_DNA"/>
</dbReference>
<dbReference type="SMART" id="SM00849">
    <property type="entry name" value="Lactamase_B"/>
    <property type="match status" value="1"/>
</dbReference>
<dbReference type="PANTHER" id="PTHR47619:SF1">
    <property type="entry name" value="EXODEOXYRIBONUCLEASE WALJ"/>
    <property type="match status" value="1"/>
</dbReference>
<evidence type="ECO:0000259" key="1">
    <source>
        <dbReference type="SMART" id="SM00849"/>
    </source>
</evidence>
<dbReference type="InterPro" id="IPR001279">
    <property type="entry name" value="Metallo-B-lactamas"/>
</dbReference>
<dbReference type="AlphaFoldDB" id="A0A6A8M9H1"/>
<gene>
    <name evidence="2" type="ORF">FYJ66_04590</name>
</gene>
<reference evidence="2" key="1">
    <citation type="submission" date="2019-09" db="EMBL/GenBank/DDBJ databases">
        <title>In-depth cultivation of the pig gut microbiome towards novel bacterial diversity and tailored functional studies.</title>
        <authorList>
            <person name="Wylensek D."/>
            <person name="Hitch T.C.A."/>
            <person name="Clavel T."/>
        </authorList>
    </citation>
    <scope>NUCLEOTIDE SEQUENCE</scope>
    <source>
        <strain evidence="2">RF-744-FAT-WT-3</strain>
    </source>
</reference>